<evidence type="ECO:0000313" key="2">
    <source>
        <dbReference type="Proteomes" id="UP001219518"/>
    </source>
</evidence>
<sequence>MKAKNVQQIYDRYQTNAEVRETKGQQKKVKYQTDDVFRELHSSKMKQKYHDDELYHDKLSNKMREKMRVKYQIDEDYHNKTLENVKTSYHTPQGAKRKSNYQNMYHSSKKTKICLHERFNEQKKEMPTVICTISLKSFRGALGMAPGRIVSHGSLFQTASGSSLPRWRPGLHLAFLKSDFKEIIPKSFWFI</sequence>
<dbReference type="Proteomes" id="UP001219518">
    <property type="component" value="Unassembled WGS sequence"/>
</dbReference>
<proteinExistence type="predicted"/>
<organism evidence="1 2">
    <name type="scientific">Frankliniella fusca</name>
    <dbReference type="NCBI Taxonomy" id="407009"/>
    <lineage>
        <taxon>Eukaryota</taxon>
        <taxon>Metazoa</taxon>
        <taxon>Ecdysozoa</taxon>
        <taxon>Arthropoda</taxon>
        <taxon>Hexapoda</taxon>
        <taxon>Insecta</taxon>
        <taxon>Pterygota</taxon>
        <taxon>Neoptera</taxon>
        <taxon>Paraneoptera</taxon>
        <taxon>Thysanoptera</taxon>
        <taxon>Terebrantia</taxon>
        <taxon>Thripoidea</taxon>
        <taxon>Thripidae</taxon>
        <taxon>Frankliniella</taxon>
    </lineage>
</organism>
<accession>A0AAE1H6V3</accession>
<reference evidence="1" key="2">
    <citation type="journal article" date="2023" name="BMC Genomics">
        <title>Pest status, molecular evolution, and epigenetic factors derived from the genome assembly of Frankliniella fusca, a thysanopteran phytovirus vector.</title>
        <authorList>
            <person name="Catto M.A."/>
            <person name="Labadie P.E."/>
            <person name="Jacobson A.L."/>
            <person name="Kennedy G.G."/>
            <person name="Srinivasan R."/>
            <person name="Hunt B.G."/>
        </authorList>
    </citation>
    <scope>NUCLEOTIDE SEQUENCE</scope>
    <source>
        <strain evidence="1">PL_HMW_Pooled</strain>
    </source>
</reference>
<dbReference type="EMBL" id="JAHWGI010000466">
    <property type="protein sequence ID" value="KAK3915865.1"/>
    <property type="molecule type" value="Genomic_DNA"/>
</dbReference>
<reference evidence="1" key="1">
    <citation type="submission" date="2021-07" db="EMBL/GenBank/DDBJ databases">
        <authorList>
            <person name="Catto M.A."/>
            <person name="Jacobson A."/>
            <person name="Kennedy G."/>
            <person name="Labadie P."/>
            <person name="Hunt B.G."/>
            <person name="Srinivasan R."/>
        </authorList>
    </citation>
    <scope>NUCLEOTIDE SEQUENCE</scope>
    <source>
        <strain evidence="1">PL_HMW_Pooled</strain>
        <tissue evidence="1">Head</tissue>
    </source>
</reference>
<keyword evidence="2" id="KW-1185">Reference proteome</keyword>
<name>A0AAE1H6V3_9NEOP</name>
<dbReference type="AlphaFoldDB" id="A0AAE1H6V3"/>
<protein>
    <submittedName>
        <fullName evidence="1">Nucleoporin Gle1</fullName>
    </submittedName>
</protein>
<gene>
    <name evidence="1" type="ORF">KUF71_006008</name>
</gene>
<evidence type="ECO:0000313" key="1">
    <source>
        <dbReference type="EMBL" id="KAK3915865.1"/>
    </source>
</evidence>
<comment type="caution">
    <text evidence="1">The sequence shown here is derived from an EMBL/GenBank/DDBJ whole genome shotgun (WGS) entry which is preliminary data.</text>
</comment>